<accession>T1KBL2</accession>
<evidence type="ECO:0000313" key="1">
    <source>
        <dbReference type="EnsemblMetazoa" id="tetur08g04480.1"/>
    </source>
</evidence>
<dbReference type="EMBL" id="CAEY01001951">
    <property type="status" value="NOT_ANNOTATED_CDS"/>
    <property type="molecule type" value="Genomic_DNA"/>
</dbReference>
<evidence type="ECO:0000313" key="2">
    <source>
        <dbReference type="Proteomes" id="UP000015104"/>
    </source>
</evidence>
<dbReference type="HOGENOM" id="CLU_3126905_0_0_1"/>
<name>T1KBL2_TETUR</name>
<proteinExistence type="predicted"/>
<protein>
    <submittedName>
        <fullName evidence="1">Uncharacterized protein</fullName>
    </submittedName>
</protein>
<dbReference type="Proteomes" id="UP000015104">
    <property type="component" value="Unassembled WGS sequence"/>
</dbReference>
<sequence>MVIDLHHLRPKFHSDNYYWHYCSEWLIQFSKALKIYYTGKAYDLYEYVSC</sequence>
<reference evidence="1" key="2">
    <citation type="submission" date="2015-06" db="UniProtKB">
        <authorList>
            <consortium name="EnsemblMetazoa"/>
        </authorList>
    </citation>
    <scope>IDENTIFICATION</scope>
</reference>
<organism evidence="1 2">
    <name type="scientific">Tetranychus urticae</name>
    <name type="common">Two-spotted spider mite</name>
    <dbReference type="NCBI Taxonomy" id="32264"/>
    <lineage>
        <taxon>Eukaryota</taxon>
        <taxon>Metazoa</taxon>
        <taxon>Ecdysozoa</taxon>
        <taxon>Arthropoda</taxon>
        <taxon>Chelicerata</taxon>
        <taxon>Arachnida</taxon>
        <taxon>Acari</taxon>
        <taxon>Acariformes</taxon>
        <taxon>Trombidiformes</taxon>
        <taxon>Prostigmata</taxon>
        <taxon>Eleutherengona</taxon>
        <taxon>Raphignathae</taxon>
        <taxon>Tetranychoidea</taxon>
        <taxon>Tetranychidae</taxon>
        <taxon>Tetranychus</taxon>
    </lineage>
</organism>
<reference evidence="2" key="1">
    <citation type="submission" date="2011-08" db="EMBL/GenBank/DDBJ databases">
        <authorList>
            <person name="Rombauts S."/>
        </authorList>
    </citation>
    <scope>NUCLEOTIDE SEQUENCE</scope>
    <source>
        <strain evidence="2">London</strain>
    </source>
</reference>
<keyword evidence="2" id="KW-1185">Reference proteome</keyword>
<dbReference type="EnsemblMetazoa" id="tetur08g04480.1">
    <property type="protein sequence ID" value="tetur08g04480.1"/>
    <property type="gene ID" value="tetur08g04480"/>
</dbReference>
<dbReference type="AlphaFoldDB" id="T1KBL2"/>